<dbReference type="AlphaFoldDB" id="A0A250ISQ9"/>
<dbReference type="KEGG" id="cfus:CYFUS_000186"/>
<feature type="domain" description="HTH cro/C1-type" evidence="2">
    <location>
        <begin position="29"/>
        <end position="82"/>
    </location>
</feature>
<reference evidence="3 4" key="1">
    <citation type="submission" date="2017-06" db="EMBL/GenBank/DDBJ databases">
        <title>Sequencing and comparative analysis of myxobacterial genomes.</title>
        <authorList>
            <person name="Rupp O."/>
            <person name="Goesmann A."/>
            <person name="Sogaard-Andersen L."/>
        </authorList>
    </citation>
    <scope>NUCLEOTIDE SEQUENCE [LARGE SCALE GENOMIC DNA]</scope>
    <source>
        <strain evidence="3 4">DSM 52655</strain>
    </source>
</reference>
<dbReference type="RefSeq" id="WP_095983488.1">
    <property type="nucleotide sequence ID" value="NZ_CP022098.1"/>
</dbReference>
<protein>
    <submittedName>
        <fullName evidence="3">Transcriptional regulator</fullName>
    </submittedName>
</protein>
<dbReference type="PROSITE" id="PS50943">
    <property type="entry name" value="HTH_CROC1"/>
    <property type="match status" value="1"/>
</dbReference>
<dbReference type="Proteomes" id="UP000217257">
    <property type="component" value="Chromosome"/>
</dbReference>
<evidence type="ECO:0000256" key="1">
    <source>
        <dbReference type="SAM" id="MobiDB-lite"/>
    </source>
</evidence>
<dbReference type="SMART" id="SM00530">
    <property type="entry name" value="HTH_XRE"/>
    <property type="match status" value="1"/>
</dbReference>
<gene>
    <name evidence="3" type="ORF">CYFUS_000186</name>
</gene>
<name>A0A250ISQ9_9BACT</name>
<dbReference type="InterPro" id="IPR001387">
    <property type="entry name" value="Cro/C1-type_HTH"/>
</dbReference>
<accession>A0A250ISQ9</accession>
<dbReference type="EMBL" id="CP022098">
    <property type="protein sequence ID" value="ATB34779.1"/>
    <property type="molecule type" value="Genomic_DNA"/>
</dbReference>
<dbReference type="InterPro" id="IPR010982">
    <property type="entry name" value="Lambda_DNA-bd_dom_sf"/>
</dbReference>
<dbReference type="Pfam" id="PF01381">
    <property type="entry name" value="HTH_3"/>
    <property type="match status" value="1"/>
</dbReference>
<organism evidence="3 4">
    <name type="scientific">Cystobacter fuscus</name>
    <dbReference type="NCBI Taxonomy" id="43"/>
    <lineage>
        <taxon>Bacteria</taxon>
        <taxon>Pseudomonadati</taxon>
        <taxon>Myxococcota</taxon>
        <taxon>Myxococcia</taxon>
        <taxon>Myxococcales</taxon>
        <taxon>Cystobacterineae</taxon>
        <taxon>Archangiaceae</taxon>
        <taxon>Cystobacter</taxon>
    </lineage>
</organism>
<evidence type="ECO:0000313" key="3">
    <source>
        <dbReference type="EMBL" id="ATB34779.1"/>
    </source>
</evidence>
<dbReference type="GO" id="GO:0003677">
    <property type="term" value="F:DNA binding"/>
    <property type="evidence" value="ECO:0007669"/>
    <property type="project" value="InterPro"/>
</dbReference>
<proteinExistence type="predicted"/>
<sequence length="152" mass="16676">MKGKQGTKSAAKNGRARTDLSIQIGKAARKARLRKGLTQADVAERVKLTNEVYGRLERGDMTPSTPTLAKLSAVLGIRADVLLGLSGPDTTQAQSVPSDELPPEVRRLLRTVRTLDDVQLNVFKGTASGFLKLKRRRRQQQRRRDKASGADT</sequence>
<dbReference type="SUPFAM" id="SSF47413">
    <property type="entry name" value="lambda repressor-like DNA-binding domains"/>
    <property type="match status" value="1"/>
</dbReference>
<feature type="compositionally biased region" description="Polar residues" evidence="1">
    <location>
        <begin position="1"/>
        <end position="10"/>
    </location>
</feature>
<evidence type="ECO:0000313" key="4">
    <source>
        <dbReference type="Proteomes" id="UP000217257"/>
    </source>
</evidence>
<evidence type="ECO:0000259" key="2">
    <source>
        <dbReference type="PROSITE" id="PS50943"/>
    </source>
</evidence>
<feature type="region of interest" description="Disordered" evidence="1">
    <location>
        <begin position="1"/>
        <end position="21"/>
    </location>
</feature>
<dbReference type="CDD" id="cd00093">
    <property type="entry name" value="HTH_XRE"/>
    <property type="match status" value="1"/>
</dbReference>
<dbReference type="Gene3D" id="1.10.260.40">
    <property type="entry name" value="lambda repressor-like DNA-binding domains"/>
    <property type="match status" value="1"/>
</dbReference>